<dbReference type="Pfam" id="PF01471">
    <property type="entry name" value="PG_binding_1"/>
    <property type="match status" value="2"/>
</dbReference>
<feature type="region of interest" description="Disordered" evidence="1">
    <location>
        <begin position="1"/>
        <end position="20"/>
    </location>
</feature>
<evidence type="ECO:0000259" key="3">
    <source>
        <dbReference type="Pfam" id="PF01471"/>
    </source>
</evidence>
<keyword evidence="2" id="KW-0732">Signal</keyword>
<dbReference type="AlphaFoldDB" id="A0A919P5D3"/>
<dbReference type="RefSeq" id="WP_203756625.1">
    <property type="nucleotide sequence ID" value="NZ_BONK01000010.1"/>
</dbReference>
<dbReference type="InterPro" id="IPR036366">
    <property type="entry name" value="PGBDSf"/>
</dbReference>
<dbReference type="InterPro" id="IPR013783">
    <property type="entry name" value="Ig-like_fold"/>
</dbReference>
<dbReference type="InterPro" id="IPR002477">
    <property type="entry name" value="Peptidoglycan-bd-like"/>
</dbReference>
<dbReference type="GO" id="GO:0005975">
    <property type="term" value="P:carbohydrate metabolic process"/>
    <property type="evidence" value="ECO:0007669"/>
    <property type="project" value="UniProtKB-ARBA"/>
</dbReference>
<sequence length="583" mass="59433">MSARTTRPRHAKPSTKAPLLASRGSAAAASAVIVAALTAGVVTPALATPAPEREINVSQDADVLTNDRTPTLSLPGVTTRSVLVDGIPVPLTWDDADDTLTLPAEGDGTYAIEVLGDDVDITMSLTVDTTAQPIVLDVDGLTDGDETEATTATVTVDLPGNVGASVVTLELDGQDQGSAADTWELTGLGVGEHTVLVTVTDRAGNVSTQSFSWTVVAAPPVDETAPVIVQRVGPDGSEDLVEGDDVYFAFSADEVVTWAYTLDGETVVDEDGDDVAFFGLGLGDHTLVVTATDDFGNFSSRTITFTIVAAPEAVVPTIGWVSKPDAATTSTSAHFAVTVSEGAHVEYVLDRVEGAQYSDVVSVEGSEFTITGLAVGHHTIILAAVDGDAYSEVLSYEWDVVPAPVAPVAPVTPLAPEVVPAPATPTTVLTLASIPPQLVGHGISAGASGPSVAILQRVVGAAPDGVFGRQTTVAVRAFQRAHGLVADGIVGARTWAAIVDVANGGTGVAPVTSTSVPRAVINRGVANGAHGQAVGSIQRLLGVTSDGVFGSRTADAVRAFQRAHGLVVDGIVGPRTWAALTSS</sequence>
<keyword evidence="5" id="KW-1185">Reference proteome</keyword>
<gene>
    <name evidence="4" type="ORF">Cch01nite_29820</name>
</gene>
<dbReference type="Proteomes" id="UP000632740">
    <property type="component" value="Unassembled WGS sequence"/>
</dbReference>
<name>A0A919P5D3_9CELL</name>
<dbReference type="InterPro" id="IPR036365">
    <property type="entry name" value="PGBD-like_sf"/>
</dbReference>
<organism evidence="4 5">
    <name type="scientific">Cellulomonas chitinilytica</name>
    <dbReference type="NCBI Taxonomy" id="398759"/>
    <lineage>
        <taxon>Bacteria</taxon>
        <taxon>Bacillati</taxon>
        <taxon>Actinomycetota</taxon>
        <taxon>Actinomycetes</taxon>
        <taxon>Micrococcales</taxon>
        <taxon>Cellulomonadaceae</taxon>
        <taxon>Cellulomonas</taxon>
    </lineage>
</organism>
<evidence type="ECO:0000313" key="5">
    <source>
        <dbReference type="Proteomes" id="UP000632740"/>
    </source>
</evidence>
<evidence type="ECO:0000313" key="4">
    <source>
        <dbReference type="EMBL" id="GIG22258.1"/>
    </source>
</evidence>
<evidence type="ECO:0000256" key="2">
    <source>
        <dbReference type="SAM" id="SignalP"/>
    </source>
</evidence>
<feature type="domain" description="Peptidoglycan binding-like" evidence="3">
    <location>
        <begin position="462"/>
        <end position="498"/>
    </location>
</feature>
<feature type="compositionally biased region" description="Basic residues" evidence="1">
    <location>
        <begin position="1"/>
        <end position="13"/>
    </location>
</feature>
<feature type="signal peptide" evidence="2">
    <location>
        <begin position="1"/>
        <end position="28"/>
    </location>
</feature>
<protein>
    <recommendedName>
        <fullName evidence="3">Peptidoglycan binding-like domain-containing protein</fullName>
    </recommendedName>
</protein>
<dbReference type="Gene3D" id="2.60.40.10">
    <property type="entry name" value="Immunoglobulins"/>
    <property type="match status" value="1"/>
</dbReference>
<dbReference type="EMBL" id="BONK01000010">
    <property type="protein sequence ID" value="GIG22258.1"/>
    <property type="molecule type" value="Genomic_DNA"/>
</dbReference>
<evidence type="ECO:0000256" key="1">
    <source>
        <dbReference type="SAM" id="MobiDB-lite"/>
    </source>
</evidence>
<feature type="chain" id="PRO_5039084999" description="Peptidoglycan binding-like domain-containing protein" evidence="2">
    <location>
        <begin position="29"/>
        <end position="583"/>
    </location>
</feature>
<reference evidence="4" key="1">
    <citation type="submission" date="2021-01" db="EMBL/GenBank/DDBJ databases">
        <title>Whole genome shotgun sequence of Cellulomonas chitinilytica NBRC 110799.</title>
        <authorList>
            <person name="Komaki H."/>
            <person name="Tamura T."/>
        </authorList>
    </citation>
    <scope>NUCLEOTIDE SEQUENCE</scope>
    <source>
        <strain evidence="4">NBRC 110799</strain>
    </source>
</reference>
<accession>A0A919P5D3</accession>
<dbReference type="Gene3D" id="1.10.101.10">
    <property type="entry name" value="PGBD-like superfamily/PGBD"/>
    <property type="match status" value="2"/>
</dbReference>
<comment type="caution">
    <text evidence="4">The sequence shown here is derived from an EMBL/GenBank/DDBJ whole genome shotgun (WGS) entry which is preliminary data.</text>
</comment>
<proteinExistence type="predicted"/>
<dbReference type="SUPFAM" id="SSF47090">
    <property type="entry name" value="PGBD-like"/>
    <property type="match status" value="2"/>
</dbReference>
<feature type="domain" description="Peptidoglycan binding-like" evidence="3">
    <location>
        <begin position="544"/>
        <end position="580"/>
    </location>
</feature>